<gene>
    <name evidence="2" type="ORF">mMyoMyo1_009160</name>
</gene>
<evidence type="ECO:0000313" key="2">
    <source>
        <dbReference type="EMBL" id="KAF6296028.1"/>
    </source>
</evidence>
<proteinExistence type="predicted"/>
<accession>A0A7J7T5Q5</accession>
<organism evidence="2 3">
    <name type="scientific">Myotis myotis</name>
    <name type="common">Greater mouse-eared bat</name>
    <name type="synonym">Vespertilio myotis</name>
    <dbReference type="NCBI Taxonomy" id="51298"/>
    <lineage>
        <taxon>Eukaryota</taxon>
        <taxon>Metazoa</taxon>
        <taxon>Chordata</taxon>
        <taxon>Craniata</taxon>
        <taxon>Vertebrata</taxon>
        <taxon>Euteleostomi</taxon>
        <taxon>Mammalia</taxon>
        <taxon>Eutheria</taxon>
        <taxon>Laurasiatheria</taxon>
        <taxon>Chiroptera</taxon>
        <taxon>Yangochiroptera</taxon>
        <taxon>Vespertilionidae</taxon>
        <taxon>Myotis</taxon>
    </lineage>
</organism>
<comment type="caution">
    <text evidence="2">The sequence shown here is derived from an EMBL/GenBank/DDBJ whole genome shotgun (WGS) entry which is preliminary data.</text>
</comment>
<evidence type="ECO:0000313" key="3">
    <source>
        <dbReference type="Proteomes" id="UP000527355"/>
    </source>
</evidence>
<evidence type="ECO:0000256" key="1">
    <source>
        <dbReference type="SAM" id="MobiDB-lite"/>
    </source>
</evidence>
<keyword evidence="3" id="KW-1185">Reference proteome</keyword>
<dbReference type="EMBL" id="JABWUV010000017">
    <property type="protein sequence ID" value="KAF6296028.1"/>
    <property type="molecule type" value="Genomic_DNA"/>
</dbReference>
<reference evidence="2 3" key="1">
    <citation type="journal article" date="2020" name="Nature">
        <title>Six reference-quality genomes reveal evolution of bat adaptations.</title>
        <authorList>
            <person name="Jebb D."/>
            <person name="Huang Z."/>
            <person name="Pippel M."/>
            <person name="Hughes G.M."/>
            <person name="Lavrichenko K."/>
            <person name="Devanna P."/>
            <person name="Winkler S."/>
            <person name="Jermiin L.S."/>
            <person name="Skirmuntt E.C."/>
            <person name="Katzourakis A."/>
            <person name="Burkitt-Gray L."/>
            <person name="Ray D.A."/>
            <person name="Sullivan K.A.M."/>
            <person name="Roscito J.G."/>
            <person name="Kirilenko B.M."/>
            <person name="Davalos L.M."/>
            <person name="Corthals A.P."/>
            <person name="Power M.L."/>
            <person name="Jones G."/>
            <person name="Ransome R.D."/>
            <person name="Dechmann D.K.N."/>
            <person name="Locatelli A.G."/>
            <person name="Puechmaille S.J."/>
            <person name="Fedrigo O."/>
            <person name="Jarvis E.D."/>
            <person name="Hiller M."/>
            <person name="Vernes S.C."/>
            <person name="Myers E.W."/>
            <person name="Teeling E.C."/>
        </authorList>
    </citation>
    <scope>NUCLEOTIDE SEQUENCE [LARGE SCALE GENOMIC DNA]</scope>
    <source>
        <strain evidence="2">MMyoMyo1</strain>
        <tissue evidence="2">Flight muscle</tissue>
    </source>
</reference>
<feature type="compositionally biased region" description="Polar residues" evidence="1">
    <location>
        <begin position="1"/>
        <end position="12"/>
    </location>
</feature>
<feature type="region of interest" description="Disordered" evidence="1">
    <location>
        <begin position="57"/>
        <end position="108"/>
    </location>
</feature>
<dbReference type="AlphaFoldDB" id="A0A7J7T5Q5"/>
<feature type="region of interest" description="Disordered" evidence="1">
    <location>
        <begin position="1"/>
        <end position="41"/>
    </location>
</feature>
<dbReference type="Proteomes" id="UP000527355">
    <property type="component" value="Unassembled WGS sequence"/>
</dbReference>
<name>A0A7J7T5Q5_MYOMY</name>
<protein>
    <submittedName>
        <fullName evidence="2">Uncharacterized protein</fullName>
    </submittedName>
</protein>
<sequence>MGTGLGDSNQGRSHFHLHRKRLCEGTHPRPPPPKPRPLWFLGHTGAESCPLSLTLEKAPQGEPQCPGFSGGPPVACPSERATRTSSPTHPPARAQPGKSGPNPGLWGIYFGEEQSWEGSLRSGCRL</sequence>